<feature type="binding site" evidence="8">
    <location>
        <position position="34"/>
    </location>
    <ligand>
        <name>FAD</name>
        <dbReference type="ChEBI" id="CHEBI:57692"/>
    </ligand>
</feature>
<dbReference type="GO" id="GO:0016628">
    <property type="term" value="F:oxidoreductase activity, acting on the CH-CH group of donors, NAD or NADP as acceptor"/>
    <property type="evidence" value="ECO:0007669"/>
    <property type="project" value="InterPro"/>
</dbReference>
<proteinExistence type="inferred from homology"/>
<dbReference type="Pfam" id="PF12831">
    <property type="entry name" value="FAD_oxidored"/>
    <property type="match status" value="1"/>
</dbReference>
<dbReference type="GO" id="GO:0046467">
    <property type="term" value="P:membrane lipid biosynthetic process"/>
    <property type="evidence" value="ECO:0007669"/>
    <property type="project" value="InterPro"/>
</dbReference>
<feature type="binding site" evidence="8">
    <location>
        <position position="15"/>
    </location>
    <ligand>
        <name>FAD</name>
        <dbReference type="ChEBI" id="CHEBI:57692"/>
    </ligand>
</feature>
<keyword evidence="2 8" id="KW-0285">Flavoprotein</keyword>
<keyword evidence="11" id="KW-1185">Reference proteome</keyword>
<sequence length="392" mass="42287">MKSEYDVIVIGAGPAGSQAARAAASEGLDVLLIEKRQEIGDPVRCAEGVGKEGISKFIEPDQRWICAEVTGSRIYSPDGTMVELAEKHSGNEVGYVLERKIFDREIAKLAAKAGAEVQVKTQARGLIIENGYVKGIKGMYRGTEFEARAKVVVGADGVESRVGRWAGINTALKPKDIETCAQFLITDIDIDPTYCEFYIGSKYAPGGYVWVFPKGKREANVGMGMLGSHFKGKHPIEYIREFAEWKFPEGKIIETVVGAVPVSGMLPKLSVNGLVLVGDAGHVSDPITGGGIINALESGDIAGKVIAECIKAGDVSQAKLSKYDHEAREKLGKMLDRNYKVKEVVTGVSDNTMNAVAHSLQGVSFDDISIPKLLTEVVKRNPMVLKELVGLF</sequence>
<keyword evidence="4 8" id="KW-0560">Oxidoreductase</keyword>
<comment type="similarity">
    <text evidence="8">Belongs to the geranylgeranyl reductase family. DGGGPL reductase subfamily.</text>
</comment>
<dbReference type="InterPro" id="IPR054715">
    <property type="entry name" value="GGR_cat"/>
</dbReference>
<evidence type="ECO:0000313" key="10">
    <source>
        <dbReference type="EMBL" id="MCD1296007.1"/>
    </source>
</evidence>
<feature type="binding site" evidence="8">
    <location>
        <position position="292"/>
    </location>
    <ligand>
        <name>FAD</name>
        <dbReference type="ChEBI" id="CHEBI:57692"/>
    </ligand>
</feature>
<comment type="cofactor">
    <cofactor evidence="8">
        <name>FAD</name>
        <dbReference type="ChEBI" id="CHEBI:57692"/>
    </cofactor>
    <text evidence="8">Binds 1 FAD per subunit.</text>
</comment>
<dbReference type="Pfam" id="PF22578">
    <property type="entry name" value="GGR_cat"/>
    <property type="match status" value="1"/>
</dbReference>
<keyword evidence="7 8" id="KW-1208">Phospholipid metabolism</keyword>
<evidence type="ECO:0000256" key="2">
    <source>
        <dbReference type="ARBA" id="ARBA00022630"/>
    </source>
</evidence>
<dbReference type="HAMAP" id="MF_01287">
    <property type="entry name" value="DGGGPL_reductase"/>
    <property type="match status" value="1"/>
</dbReference>
<dbReference type="InterPro" id="IPR011777">
    <property type="entry name" value="Geranylgeranyl_Rdtase_fam"/>
</dbReference>
<dbReference type="InterPro" id="IPR050407">
    <property type="entry name" value="Geranylgeranyl_reductase"/>
</dbReference>
<comment type="caution">
    <text evidence="8">Lacks conserved residue(s) required for the propagation of feature annotation.</text>
</comment>
<feature type="binding site" evidence="8">
    <location>
        <position position="99"/>
    </location>
    <ligand>
        <name>FAD</name>
        <dbReference type="ChEBI" id="CHEBI:57692"/>
    </ligand>
</feature>
<feature type="domain" description="Digeranylgeranylglycerophospholipid reductase catalytic" evidence="9">
    <location>
        <begin position="176"/>
        <end position="260"/>
    </location>
</feature>
<dbReference type="GO" id="GO:0016636">
    <property type="term" value="F:oxidoreductase activity, acting on the CH-CH group of donors, iron-sulfur protein as acceptor"/>
    <property type="evidence" value="ECO:0007669"/>
    <property type="project" value="UniProtKB-UniRule"/>
</dbReference>
<dbReference type="AlphaFoldDB" id="A0AAP2W746"/>
<dbReference type="PRINTS" id="PR00420">
    <property type="entry name" value="RNGMNOXGNASE"/>
</dbReference>
<evidence type="ECO:0000256" key="6">
    <source>
        <dbReference type="ARBA" id="ARBA00023209"/>
    </source>
</evidence>
<gene>
    <name evidence="10" type="ORF">CUJ83_13470</name>
</gene>
<comment type="catalytic activity">
    <reaction evidence="8">
        <text>2,3-bis-O-(phytanyl)-sn-glycerol 1-phosphate + 8 oxidized 2[4Fe-4S]-[ferredoxin] = 2,3-bis-O-(geranylgeranyl)-sn-glycerol 1-phosphate + 8 reduced 2[4Fe-4S]-[ferredoxin] + 16 H(+)</text>
        <dbReference type="Rhea" id="RHEA:36159"/>
        <dbReference type="Rhea" id="RHEA-COMP:10002"/>
        <dbReference type="Rhea" id="RHEA-COMP:10004"/>
        <dbReference type="ChEBI" id="CHEBI:15378"/>
        <dbReference type="ChEBI" id="CHEBI:33722"/>
        <dbReference type="ChEBI" id="CHEBI:33723"/>
        <dbReference type="ChEBI" id="CHEBI:58837"/>
        <dbReference type="ChEBI" id="CHEBI:73125"/>
        <dbReference type="EC" id="1.3.7.11"/>
    </reaction>
</comment>
<feature type="binding site" evidence="8">
    <location>
        <position position="123"/>
    </location>
    <ligand>
        <name>FAD</name>
        <dbReference type="ChEBI" id="CHEBI:57692"/>
    </ligand>
</feature>
<feature type="binding site" evidence="8">
    <location>
        <position position="46"/>
    </location>
    <ligand>
        <name>FAD</name>
        <dbReference type="ChEBI" id="CHEBI:57692"/>
    </ligand>
</feature>
<keyword evidence="1 8" id="KW-0444">Lipid biosynthesis</keyword>
<dbReference type="NCBIfam" id="TIGR02032">
    <property type="entry name" value="GG-red-SF"/>
    <property type="match status" value="1"/>
</dbReference>
<dbReference type="EC" id="1.3.7.11" evidence="8"/>
<feature type="binding site" evidence="8">
    <location>
        <position position="279"/>
    </location>
    <ligand>
        <name>FAD</name>
        <dbReference type="ChEBI" id="CHEBI:57692"/>
    </ligand>
</feature>
<comment type="pathway">
    <text evidence="8">Membrane lipid metabolism; glycerophospholipid metabolism.</text>
</comment>
<dbReference type="GO" id="GO:0016020">
    <property type="term" value="C:membrane"/>
    <property type="evidence" value="ECO:0007669"/>
    <property type="project" value="GOC"/>
</dbReference>
<comment type="catalytic activity">
    <reaction evidence="8">
        <text>a 2,3-bis-O-phytanyl-sn-glycerol 1-phospholipid + 8 A = a 2,3-bis-O-(geranylgeranyl)-sn-glycerol 1-phospholipid + 8 AH2</text>
        <dbReference type="Rhea" id="RHEA:64376"/>
        <dbReference type="ChEBI" id="CHEBI:13193"/>
        <dbReference type="ChEBI" id="CHEBI:17499"/>
        <dbReference type="ChEBI" id="CHEBI:138139"/>
        <dbReference type="ChEBI" id="CHEBI:138140"/>
    </reaction>
</comment>
<name>A0AAP2W746_9EURY</name>
<evidence type="ECO:0000256" key="1">
    <source>
        <dbReference type="ARBA" id="ARBA00022516"/>
    </source>
</evidence>
<comment type="catalytic activity">
    <reaction evidence="8">
        <text>archaetidylserine + 8 AH2 = 2,3-bis-O-phytanyl-sn-glycero-3-phospho-L-serine + 8 A</text>
        <dbReference type="Rhea" id="RHEA:84215"/>
        <dbReference type="ChEBI" id="CHEBI:13193"/>
        <dbReference type="ChEBI" id="CHEBI:17499"/>
        <dbReference type="ChEBI" id="CHEBI:71517"/>
        <dbReference type="ChEBI" id="CHEBI:74853"/>
    </reaction>
</comment>
<evidence type="ECO:0000313" key="11">
    <source>
        <dbReference type="Proteomes" id="UP001320159"/>
    </source>
</evidence>
<dbReference type="Gene3D" id="3.30.9.10">
    <property type="entry name" value="D-Amino Acid Oxidase, subunit A, domain 2"/>
    <property type="match status" value="1"/>
</dbReference>
<dbReference type="PANTHER" id="PTHR42685:SF18">
    <property type="entry name" value="DIGERANYLGERANYLGLYCEROPHOSPHOLIPID REDUCTASE"/>
    <property type="match status" value="1"/>
</dbReference>
<evidence type="ECO:0000256" key="4">
    <source>
        <dbReference type="ARBA" id="ARBA00023002"/>
    </source>
</evidence>
<organism evidence="10 11">
    <name type="scientific">Methanooceanicella nereidis</name>
    <dbReference type="NCBI Taxonomy" id="2052831"/>
    <lineage>
        <taxon>Archaea</taxon>
        <taxon>Methanobacteriati</taxon>
        <taxon>Methanobacteriota</taxon>
        <taxon>Stenosarchaea group</taxon>
        <taxon>Methanomicrobia</taxon>
        <taxon>Methanocellales</taxon>
        <taxon>Methanocellaceae</taxon>
        <taxon>Methanooceanicella</taxon>
    </lineage>
</organism>
<keyword evidence="5 8" id="KW-0443">Lipid metabolism</keyword>
<feature type="binding site" evidence="8">
    <location>
        <position position="48"/>
    </location>
    <ligand>
        <name>FAD</name>
        <dbReference type="ChEBI" id="CHEBI:57692"/>
    </ligand>
</feature>
<evidence type="ECO:0000256" key="8">
    <source>
        <dbReference type="HAMAP-Rule" id="MF_01287"/>
    </source>
</evidence>
<dbReference type="EMBL" id="PGCK01000012">
    <property type="protein sequence ID" value="MCD1296007.1"/>
    <property type="molecule type" value="Genomic_DNA"/>
</dbReference>
<dbReference type="GO" id="GO:0046474">
    <property type="term" value="P:glycerophospholipid biosynthetic process"/>
    <property type="evidence" value="ECO:0007669"/>
    <property type="project" value="UniProtKB-UniRule"/>
</dbReference>
<dbReference type="Gene3D" id="3.50.50.60">
    <property type="entry name" value="FAD/NAD(P)-binding domain"/>
    <property type="match status" value="1"/>
</dbReference>
<keyword evidence="6 8" id="KW-0594">Phospholipid biosynthesis</keyword>
<comment type="caution">
    <text evidence="10">The sequence shown here is derived from an EMBL/GenBank/DDBJ whole genome shotgun (WGS) entry which is preliminary data.</text>
</comment>
<protein>
    <recommendedName>
        <fullName evidence="8">Digeranylgeranylglycerophospholipid reductase</fullName>
        <shortName evidence="8">DGGGPL reductase</shortName>
        <ecNumber evidence="8">1.3.7.11</ecNumber>
    </recommendedName>
    <alternativeName>
        <fullName evidence="8">2,3-bis-O-geranylgeranylglyceryl phosphate reductase</fullName>
    </alternativeName>
    <alternativeName>
        <fullName evidence="8">Geranylgeranyl reductase</fullName>
        <shortName evidence="8">GGR</shortName>
    </alternativeName>
</protein>
<dbReference type="Proteomes" id="UP001320159">
    <property type="component" value="Unassembled WGS sequence"/>
</dbReference>
<evidence type="ECO:0000256" key="5">
    <source>
        <dbReference type="ARBA" id="ARBA00023098"/>
    </source>
</evidence>
<feature type="binding site" evidence="8">
    <location>
        <position position="291"/>
    </location>
    <ligand>
        <name>FAD</name>
        <dbReference type="ChEBI" id="CHEBI:57692"/>
    </ligand>
</feature>
<dbReference type="PANTHER" id="PTHR42685">
    <property type="entry name" value="GERANYLGERANYL DIPHOSPHATE REDUCTASE"/>
    <property type="match status" value="1"/>
</dbReference>
<dbReference type="InterPro" id="IPR023590">
    <property type="entry name" value="DGGGPL_reductase"/>
</dbReference>
<comment type="miscellaneous">
    <text evidence="8">Reduction reaction proceeds via syn addition of hydrogen for double bonds.</text>
</comment>
<evidence type="ECO:0000256" key="7">
    <source>
        <dbReference type="ARBA" id="ARBA00023264"/>
    </source>
</evidence>
<dbReference type="SUPFAM" id="SSF51905">
    <property type="entry name" value="FAD/NAD(P)-binding domain"/>
    <property type="match status" value="1"/>
</dbReference>
<feature type="binding site" evidence="8">
    <location>
        <position position="45"/>
    </location>
    <ligand>
        <name>FAD</name>
        <dbReference type="ChEBI" id="CHEBI:57692"/>
    </ligand>
</feature>
<comment type="function">
    <text evidence="8">Is involved in the reduction of 2,3-digeranylgeranylglycerophospholipids (unsaturated archaeols) into 2,3-diphytanylglycerophospholipids (saturated archaeols) in the biosynthesis of archaeal membrane lipids. Catalyzes the formation of archaetidic acid (2,3-di-O-phytanyl-sn-glyceryl phosphate) from 2,3-di-O-geranylgeranylglyceryl phosphate (DGGGP) via the hydrogenation of each double bond of the isoprenoid chains. Is also probably able to reduce double bonds of geranyl groups in CDP-2,3-bis-O-(geranylgeranyl)-sn-glycerol and archaetidylserine, thus acting at various stages in the biosynthesis of archaeal membrane lipids.</text>
</comment>
<accession>A0AAP2W746</accession>
<comment type="catalytic activity">
    <reaction evidence="8">
        <text>a 2,3-bis-O-phytanyl-sn-glycerol 1-phospholipid + 8 oxidized 2[4Fe-4S]-[ferredoxin] = a 2,3-bis-O-(geranylgeranyl)-sn-glycerol 1-phospholipid + 8 reduced 2[4Fe-4S]-[ferredoxin] + 16 H(+)</text>
        <dbReference type="Rhea" id="RHEA:54324"/>
        <dbReference type="Rhea" id="RHEA-COMP:10002"/>
        <dbReference type="Rhea" id="RHEA-COMP:10004"/>
        <dbReference type="ChEBI" id="CHEBI:15378"/>
        <dbReference type="ChEBI" id="CHEBI:33722"/>
        <dbReference type="ChEBI" id="CHEBI:33723"/>
        <dbReference type="ChEBI" id="CHEBI:138139"/>
        <dbReference type="ChEBI" id="CHEBI:138140"/>
        <dbReference type="EC" id="1.3.7.11"/>
    </reaction>
</comment>
<evidence type="ECO:0000259" key="9">
    <source>
        <dbReference type="Pfam" id="PF22578"/>
    </source>
</evidence>
<reference evidence="10 11" key="1">
    <citation type="submission" date="2017-11" db="EMBL/GenBank/DDBJ databases">
        <title>Isolation and Characterization of Family Methanocellaceae Species from Potential Methane Hydrate Area Offshore Southwestern Taiwan.</title>
        <authorList>
            <person name="Zhang W.-L."/>
            <person name="Chen W.-C."/>
            <person name="Lai M.-C."/>
            <person name="Chen S.-C."/>
        </authorList>
    </citation>
    <scope>NUCLEOTIDE SEQUENCE [LARGE SCALE GENOMIC DNA]</scope>
    <source>
        <strain evidence="10 11">CWC-04</strain>
    </source>
</reference>
<evidence type="ECO:0000256" key="3">
    <source>
        <dbReference type="ARBA" id="ARBA00022827"/>
    </source>
</evidence>
<dbReference type="GO" id="GO:0045550">
    <property type="term" value="F:geranylgeranyl reductase activity"/>
    <property type="evidence" value="ECO:0007669"/>
    <property type="project" value="InterPro"/>
</dbReference>
<dbReference type="InterPro" id="IPR036188">
    <property type="entry name" value="FAD/NAD-bd_sf"/>
</dbReference>
<keyword evidence="3 8" id="KW-0274">FAD</keyword>
<comment type="catalytic activity">
    <reaction evidence="8">
        <text>CDP-2,3-bis-O-(geranylgeranyl)-sn-glycerol + 8 AH2 = CDP-2,3-bis-O-(phytanyl)-sn-glycerol + 8 A</text>
        <dbReference type="Rhea" id="RHEA:84207"/>
        <dbReference type="ChEBI" id="CHEBI:13193"/>
        <dbReference type="ChEBI" id="CHEBI:17499"/>
        <dbReference type="ChEBI" id="CHEBI:58838"/>
        <dbReference type="ChEBI" id="CHEBI:74004"/>
    </reaction>
</comment>
<dbReference type="RefSeq" id="WP_230742870.1">
    <property type="nucleotide sequence ID" value="NZ_PGCK01000012.1"/>
</dbReference>
<dbReference type="GO" id="GO:0050660">
    <property type="term" value="F:flavin adenine dinucleotide binding"/>
    <property type="evidence" value="ECO:0007669"/>
    <property type="project" value="UniProtKB-UniRule"/>
</dbReference>